<gene>
    <name evidence="2" type="ORF">DD236_09755</name>
</gene>
<dbReference type="EMBL" id="QETB01000005">
    <property type="protein sequence ID" value="PWF25719.1"/>
    <property type="molecule type" value="Genomic_DNA"/>
</dbReference>
<accession>A0A2V1K7T4</accession>
<feature type="transmembrane region" description="Helical" evidence="1">
    <location>
        <begin position="6"/>
        <end position="24"/>
    </location>
</feature>
<evidence type="ECO:0000313" key="2">
    <source>
        <dbReference type="EMBL" id="PWF25719.1"/>
    </source>
</evidence>
<dbReference type="RefSeq" id="WP_109094208.1">
    <property type="nucleotide sequence ID" value="NZ_CAMELQ010000012.1"/>
</dbReference>
<keyword evidence="1" id="KW-1133">Transmembrane helix</keyword>
<proteinExistence type="predicted"/>
<protein>
    <submittedName>
        <fullName evidence="2">Uncharacterized protein</fullName>
    </submittedName>
</protein>
<keyword evidence="1" id="KW-0812">Transmembrane</keyword>
<name>A0A2V1K7T4_9ACTO</name>
<organism evidence="2 3">
    <name type="scientific">Ancrocorticia populi</name>
    <dbReference type="NCBI Taxonomy" id="2175228"/>
    <lineage>
        <taxon>Bacteria</taxon>
        <taxon>Bacillati</taxon>
        <taxon>Actinomycetota</taxon>
        <taxon>Actinomycetes</taxon>
        <taxon>Actinomycetales</taxon>
        <taxon>Actinomycetaceae</taxon>
        <taxon>Ancrocorticia</taxon>
    </lineage>
</organism>
<comment type="caution">
    <text evidence="2">The sequence shown here is derived from an EMBL/GenBank/DDBJ whole genome shotgun (WGS) entry which is preliminary data.</text>
</comment>
<keyword evidence="1" id="KW-0472">Membrane</keyword>
<dbReference type="Proteomes" id="UP000245283">
    <property type="component" value="Unassembled WGS sequence"/>
</dbReference>
<reference evidence="3" key="1">
    <citation type="submission" date="2018-05" db="EMBL/GenBank/DDBJ databases">
        <authorList>
            <person name="Li Y."/>
        </authorList>
    </citation>
    <scope>NUCLEOTIDE SEQUENCE [LARGE SCALE GENOMIC DNA]</scope>
    <source>
        <strain evidence="3">sk1b4</strain>
    </source>
</reference>
<keyword evidence="3" id="KW-1185">Reference proteome</keyword>
<sequence>MVVAILIMLVVLAVIVSYLCLLFLRSRNMTGWVSDSVAAWQADELDVNDHFDVHMIDGRLGDLADFPVDAGGTYSPDEIGQVWNEVVSFERGAAENITASAVSAAGKFRRSAASSATPEEA</sequence>
<dbReference type="AlphaFoldDB" id="A0A2V1K7T4"/>
<evidence type="ECO:0000256" key="1">
    <source>
        <dbReference type="SAM" id="Phobius"/>
    </source>
</evidence>
<evidence type="ECO:0000313" key="3">
    <source>
        <dbReference type="Proteomes" id="UP000245283"/>
    </source>
</evidence>